<accession>A0A9P7DA29</accession>
<evidence type="ECO:0000313" key="16">
    <source>
        <dbReference type="EMBL" id="KAG1784126.1"/>
    </source>
</evidence>
<proteinExistence type="inferred from homology"/>
<dbReference type="InterPro" id="IPR029044">
    <property type="entry name" value="Nucleotide-diphossugar_trans"/>
</dbReference>
<dbReference type="GO" id="GO:0008120">
    <property type="term" value="F:ceramide glucosyltransferase activity"/>
    <property type="evidence" value="ECO:0007669"/>
    <property type="project" value="UniProtKB-EC"/>
</dbReference>
<feature type="transmembrane region" description="Helical" evidence="15">
    <location>
        <begin position="363"/>
        <end position="382"/>
    </location>
</feature>
<comment type="pathway">
    <text evidence="2">Lipid metabolism; sphingolipid metabolism.</text>
</comment>
<evidence type="ECO:0000256" key="14">
    <source>
        <dbReference type="ARBA" id="ARBA00032575"/>
    </source>
</evidence>
<evidence type="ECO:0000256" key="7">
    <source>
        <dbReference type="ARBA" id="ARBA00022676"/>
    </source>
</evidence>
<reference evidence="16" key="1">
    <citation type="journal article" date="2020" name="New Phytol.">
        <title>Comparative genomics reveals dynamic genome evolution in host specialist ectomycorrhizal fungi.</title>
        <authorList>
            <person name="Lofgren L.A."/>
            <person name="Nguyen N.H."/>
            <person name="Vilgalys R."/>
            <person name="Ruytinx J."/>
            <person name="Liao H.L."/>
            <person name="Branco S."/>
            <person name="Kuo A."/>
            <person name="LaButti K."/>
            <person name="Lipzen A."/>
            <person name="Andreopoulos W."/>
            <person name="Pangilinan J."/>
            <person name="Riley R."/>
            <person name="Hundley H."/>
            <person name="Na H."/>
            <person name="Barry K."/>
            <person name="Grigoriev I.V."/>
            <person name="Stajich J.E."/>
            <person name="Kennedy P.G."/>
        </authorList>
    </citation>
    <scope>NUCLEOTIDE SEQUENCE</scope>
    <source>
        <strain evidence="16">DOB743</strain>
    </source>
</reference>
<comment type="similarity">
    <text evidence="4">Belongs to the glycosyltransferase 2 family.</text>
</comment>
<dbReference type="GO" id="GO:0006679">
    <property type="term" value="P:glucosylceramide biosynthetic process"/>
    <property type="evidence" value="ECO:0007669"/>
    <property type="project" value="TreeGrafter"/>
</dbReference>
<name>A0A9P7DA29_9AGAM</name>
<protein>
    <recommendedName>
        <fullName evidence="6">Ceramide glucosyltransferase</fullName>
        <ecNumber evidence="5">2.4.1.80</ecNumber>
    </recommendedName>
    <alternativeName>
        <fullName evidence="13">Glucosylceramide synthase</fullName>
    </alternativeName>
    <alternativeName>
        <fullName evidence="14">UDP-glucose ceramide glucosyltransferase</fullName>
    </alternativeName>
    <alternativeName>
        <fullName evidence="12">UDP-glucose:N-acylsphingosine D-glucosyltransferase</fullName>
    </alternativeName>
</protein>
<comment type="pathway">
    <text evidence="3">Sphingolipid metabolism.</text>
</comment>
<dbReference type="PANTHER" id="PTHR12726">
    <property type="entry name" value="CERAMIDE GLUCOSYLTRANSFERASE"/>
    <property type="match status" value="1"/>
</dbReference>
<comment type="caution">
    <text evidence="16">The sequence shown here is derived from an EMBL/GenBank/DDBJ whole genome shotgun (WGS) entry which is preliminary data.</text>
</comment>
<keyword evidence="11 15" id="KW-0472">Membrane</keyword>
<keyword evidence="8" id="KW-0808">Transferase</keyword>
<dbReference type="AlphaFoldDB" id="A0A9P7DA29"/>
<dbReference type="SUPFAM" id="SSF53448">
    <property type="entry name" value="Nucleotide-diphospho-sugar transferases"/>
    <property type="match status" value="1"/>
</dbReference>
<evidence type="ECO:0000256" key="2">
    <source>
        <dbReference type="ARBA" id="ARBA00004760"/>
    </source>
</evidence>
<dbReference type="Pfam" id="PF13506">
    <property type="entry name" value="Glyco_transf_21"/>
    <property type="match status" value="1"/>
</dbReference>
<evidence type="ECO:0000256" key="1">
    <source>
        <dbReference type="ARBA" id="ARBA00004141"/>
    </source>
</evidence>
<evidence type="ECO:0000256" key="9">
    <source>
        <dbReference type="ARBA" id="ARBA00022692"/>
    </source>
</evidence>
<organism evidence="16 17">
    <name type="scientific">Suillus placidus</name>
    <dbReference type="NCBI Taxonomy" id="48579"/>
    <lineage>
        <taxon>Eukaryota</taxon>
        <taxon>Fungi</taxon>
        <taxon>Dikarya</taxon>
        <taxon>Basidiomycota</taxon>
        <taxon>Agaricomycotina</taxon>
        <taxon>Agaricomycetes</taxon>
        <taxon>Agaricomycetidae</taxon>
        <taxon>Boletales</taxon>
        <taxon>Suillineae</taxon>
        <taxon>Suillaceae</taxon>
        <taxon>Suillus</taxon>
    </lineage>
</organism>
<evidence type="ECO:0000256" key="10">
    <source>
        <dbReference type="ARBA" id="ARBA00022989"/>
    </source>
</evidence>
<evidence type="ECO:0000256" key="6">
    <source>
        <dbReference type="ARBA" id="ARBA00019988"/>
    </source>
</evidence>
<dbReference type="PANTHER" id="PTHR12726:SF0">
    <property type="entry name" value="CERAMIDE GLUCOSYLTRANSFERASE"/>
    <property type="match status" value="1"/>
</dbReference>
<keyword evidence="17" id="KW-1185">Reference proteome</keyword>
<evidence type="ECO:0000256" key="15">
    <source>
        <dbReference type="SAM" id="Phobius"/>
    </source>
</evidence>
<dbReference type="OrthoDB" id="1483400at2759"/>
<keyword evidence="9 15" id="KW-0812">Transmembrane</keyword>
<sequence>MHTLRVWRFHIVPMETQPEPDQSPSLFPFIIAIIGLAWYVVLWNIGLLGCRTGRRRYRMRPRSPLATAPPDSVPGVSILRPLKGLDANLYENLESTFTQEYPNFEIILSVADEQDQALPVARDLISKYPSIAARIIIGEEVVGVNPKVNNLIRSYREATHDVLWVIDSGVSVAPGTLARSVDLLESSTHTRPLKRRVALVHHVPFVSAPEGFLGSRIEEAFLNTNHAKMYLAINTVSIESCVVGKSNLYRRSDIERVNGSLKPQVHTESDDDQGCTRGLAAFGKFLAEDNMIASALWHELDLRHDLSCDVAHNAIGKMSLSDYVWRRVRWIRVRKHMVLGATIMEPFTENLIASSIAAASLRYLFGIPIWPFLVVHHAAWLWVDLDVYESLAGHPLPADRRWWFITAWCLRELLALPIWFLAMLGNEVIWRGKKYEVLRAGEARGTSGDGNHRGLFIRWRQRGSHYQPLPSNHSDT</sequence>
<dbReference type="EMBL" id="JABBWD010000001">
    <property type="protein sequence ID" value="KAG1784126.1"/>
    <property type="molecule type" value="Genomic_DNA"/>
</dbReference>
<dbReference type="EC" id="2.4.1.80" evidence="5"/>
<dbReference type="InterPro" id="IPR025993">
    <property type="entry name" value="Ceramide_glucosylTrfase"/>
</dbReference>
<keyword evidence="10 15" id="KW-1133">Transmembrane helix</keyword>
<gene>
    <name evidence="16" type="ORF">EV702DRAFT_1057555</name>
</gene>
<dbReference type="CDD" id="cd02520">
    <property type="entry name" value="Glucosylceramide_synthase"/>
    <property type="match status" value="1"/>
</dbReference>
<comment type="subcellular location">
    <subcellularLocation>
        <location evidence="1">Membrane</location>
        <topology evidence="1">Multi-pass membrane protein</topology>
    </subcellularLocation>
</comment>
<evidence type="ECO:0000256" key="3">
    <source>
        <dbReference type="ARBA" id="ARBA00004991"/>
    </source>
</evidence>
<feature type="transmembrane region" description="Helical" evidence="15">
    <location>
        <begin position="26"/>
        <end position="50"/>
    </location>
</feature>
<feature type="transmembrane region" description="Helical" evidence="15">
    <location>
        <begin position="402"/>
        <end position="424"/>
    </location>
</feature>
<keyword evidence="7" id="KW-0328">Glycosyltransferase</keyword>
<evidence type="ECO:0000256" key="12">
    <source>
        <dbReference type="ARBA" id="ARBA00031017"/>
    </source>
</evidence>
<dbReference type="Proteomes" id="UP000714275">
    <property type="component" value="Unassembled WGS sequence"/>
</dbReference>
<evidence type="ECO:0000313" key="17">
    <source>
        <dbReference type="Proteomes" id="UP000714275"/>
    </source>
</evidence>
<dbReference type="GO" id="GO:0016020">
    <property type="term" value="C:membrane"/>
    <property type="evidence" value="ECO:0007669"/>
    <property type="project" value="UniProtKB-SubCell"/>
</dbReference>
<dbReference type="Gene3D" id="3.90.550.10">
    <property type="entry name" value="Spore Coat Polysaccharide Biosynthesis Protein SpsA, Chain A"/>
    <property type="match status" value="1"/>
</dbReference>
<evidence type="ECO:0000256" key="11">
    <source>
        <dbReference type="ARBA" id="ARBA00023136"/>
    </source>
</evidence>
<evidence type="ECO:0000256" key="13">
    <source>
        <dbReference type="ARBA" id="ARBA00031543"/>
    </source>
</evidence>
<evidence type="ECO:0000256" key="5">
    <source>
        <dbReference type="ARBA" id="ARBA00012699"/>
    </source>
</evidence>
<evidence type="ECO:0000256" key="8">
    <source>
        <dbReference type="ARBA" id="ARBA00022679"/>
    </source>
</evidence>
<evidence type="ECO:0000256" key="4">
    <source>
        <dbReference type="ARBA" id="ARBA00006739"/>
    </source>
</evidence>